<feature type="domain" description="Polymerase/histidinol phosphatase N-terminal" evidence="1">
    <location>
        <begin position="164"/>
        <end position="224"/>
    </location>
</feature>
<dbReference type="AlphaFoldDB" id="A0A2W1LM14"/>
<dbReference type="InterPro" id="IPR003141">
    <property type="entry name" value="Pol/His_phosphatase_N"/>
</dbReference>
<dbReference type="NCBIfam" id="NF038032">
    <property type="entry name" value="CehA_McbA_metalo"/>
    <property type="match status" value="1"/>
</dbReference>
<dbReference type="Proteomes" id="UP000249522">
    <property type="component" value="Unassembled WGS sequence"/>
</dbReference>
<dbReference type="PANTHER" id="PTHR42924:SF3">
    <property type="entry name" value="POLYMERASE_HISTIDINOL PHOSPHATASE N-TERMINAL DOMAIN-CONTAINING PROTEIN"/>
    <property type="match status" value="1"/>
</dbReference>
<keyword evidence="3" id="KW-1185">Reference proteome</keyword>
<comment type="caution">
    <text evidence="2">The sequence shown here is derived from an EMBL/GenBank/DDBJ whole genome shotgun (WGS) entry which is preliminary data.</text>
</comment>
<dbReference type="PANTHER" id="PTHR42924">
    <property type="entry name" value="EXONUCLEASE"/>
    <property type="match status" value="1"/>
</dbReference>
<dbReference type="OrthoDB" id="9804333at2"/>
<organism evidence="2 3">
    <name type="scientific">Paenibacillus sambharensis</name>
    <dbReference type="NCBI Taxonomy" id="1803190"/>
    <lineage>
        <taxon>Bacteria</taxon>
        <taxon>Bacillati</taxon>
        <taxon>Bacillota</taxon>
        <taxon>Bacilli</taxon>
        <taxon>Bacillales</taxon>
        <taxon>Paenibacillaceae</taxon>
        <taxon>Paenibacillus</taxon>
    </lineage>
</organism>
<protein>
    <submittedName>
        <fullName evidence="2">Histidinol phosphatase</fullName>
    </submittedName>
</protein>
<dbReference type="InterPro" id="IPR052018">
    <property type="entry name" value="PHP_domain"/>
</dbReference>
<evidence type="ECO:0000313" key="2">
    <source>
        <dbReference type="EMBL" id="PZD96012.1"/>
    </source>
</evidence>
<evidence type="ECO:0000259" key="1">
    <source>
        <dbReference type="SMART" id="SM00481"/>
    </source>
</evidence>
<evidence type="ECO:0000313" key="3">
    <source>
        <dbReference type="Proteomes" id="UP000249522"/>
    </source>
</evidence>
<proteinExistence type="predicted"/>
<dbReference type="SUPFAM" id="SSF89550">
    <property type="entry name" value="PHP domain-like"/>
    <property type="match status" value="1"/>
</dbReference>
<dbReference type="Gene3D" id="3.20.20.140">
    <property type="entry name" value="Metal-dependent hydrolases"/>
    <property type="match status" value="1"/>
</dbReference>
<dbReference type="EMBL" id="QKRB01000043">
    <property type="protein sequence ID" value="PZD96012.1"/>
    <property type="molecule type" value="Genomic_DNA"/>
</dbReference>
<dbReference type="InterPro" id="IPR016195">
    <property type="entry name" value="Pol/histidinol_Pase-like"/>
</dbReference>
<gene>
    <name evidence="2" type="ORF">DNH61_10100</name>
</gene>
<dbReference type="SMART" id="SM00481">
    <property type="entry name" value="POLIIIAc"/>
    <property type="match status" value="1"/>
</dbReference>
<reference evidence="2 3" key="1">
    <citation type="submission" date="2018-06" db="EMBL/GenBank/DDBJ databases">
        <title>Paenibacillus imtechensis sp. nov.</title>
        <authorList>
            <person name="Pinnaka A.K."/>
            <person name="Singh H."/>
            <person name="Kaur M."/>
        </authorList>
    </citation>
    <scope>NUCLEOTIDE SEQUENCE [LARGE SCALE GENOMIC DNA]</scope>
    <source>
        <strain evidence="2 3">SMB1</strain>
    </source>
</reference>
<dbReference type="GO" id="GO:0004534">
    <property type="term" value="F:5'-3' RNA exonuclease activity"/>
    <property type="evidence" value="ECO:0007669"/>
    <property type="project" value="TreeGrafter"/>
</dbReference>
<sequence>MQTKLVKASVREELVLPEPKAVFYPFEVEEAAEWVQLTVRYEHALWLQIYVRDPFGRVRMQVIGKKRAAAVVLGRKQEHCSIGSVPGPLPAGAWQVELVSYSRDGRVTVELDWSYGNGEPPSSTEPLLDGSLWIAAGEAGSLEEPESLYNWQQVTSEGARFYKGDFHMHTLLSDGKQTPGQLHDLAASRSLDYIVVTEHNAVHAAWPQDKELLVVPGVEVTAFRGHCNLLGLHRSIDLHDRGSGALILEDGSGIMAILKEARNQGAVCSLNHPFLMPWHWQFEDTRMVLFDAIEIWNDPTYDGNAEAAEKALAAWDQCWTHGIRLAGIGGSDTHMLPDESYTEGGPPSIVGDPATMVWSDGLTPSSLLDGVRSRRCYVTRGVSLELEILSGGVSYLPGDELQTAAEGKERDITLDYAVRAAQEDGPLIAVWIENGQETGRQQLAACEAPEADWRQPGITDDAGRTVQGSMQEAQFTCAWPEGDYRWLRMELRRPDGELVAFVNPVFAWPNEADQTMTWGRIRKGIA</sequence>
<name>A0A2W1LM14_9BACL</name>
<accession>A0A2W1LM14</accession>
<dbReference type="GO" id="GO:0035312">
    <property type="term" value="F:5'-3' DNA exonuclease activity"/>
    <property type="evidence" value="ECO:0007669"/>
    <property type="project" value="TreeGrafter"/>
</dbReference>